<dbReference type="Pfam" id="PF04970">
    <property type="entry name" value="LRAT"/>
    <property type="match status" value="1"/>
</dbReference>
<dbReference type="PROSITE" id="PS51934">
    <property type="entry name" value="LRAT"/>
    <property type="match status" value="1"/>
</dbReference>
<organism evidence="3 4">
    <name type="scientific">Rhamnella rubrinervis</name>
    <dbReference type="NCBI Taxonomy" id="2594499"/>
    <lineage>
        <taxon>Eukaryota</taxon>
        <taxon>Viridiplantae</taxon>
        <taxon>Streptophyta</taxon>
        <taxon>Embryophyta</taxon>
        <taxon>Tracheophyta</taxon>
        <taxon>Spermatophyta</taxon>
        <taxon>Magnoliopsida</taxon>
        <taxon>eudicotyledons</taxon>
        <taxon>Gunneridae</taxon>
        <taxon>Pentapetalae</taxon>
        <taxon>rosids</taxon>
        <taxon>fabids</taxon>
        <taxon>Rosales</taxon>
        <taxon>Rhamnaceae</taxon>
        <taxon>rhamnoid group</taxon>
        <taxon>Rhamneae</taxon>
        <taxon>Rhamnella</taxon>
    </lineage>
</organism>
<name>A0A8K0HGJ6_9ROSA</name>
<dbReference type="InterPro" id="IPR007053">
    <property type="entry name" value="LRAT_dom"/>
</dbReference>
<keyword evidence="1" id="KW-1133">Transmembrane helix</keyword>
<reference evidence="3" key="1">
    <citation type="submission" date="2020-03" db="EMBL/GenBank/DDBJ databases">
        <title>A high-quality chromosome-level genome assembly of a woody plant with both climbing and erect habits, Rhamnella rubrinervis.</title>
        <authorList>
            <person name="Lu Z."/>
            <person name="Yang Y."/>
            <person name="Zhu X."/>
            <person name="Sun Y."/>
        </authorList>
    </citation>
    <scope>NUCLEOTIDE SEQUENCE</scope>
    <source>
        <strain evidence="3">BYM</strain>
        <tissue evidence="3">Leaf</tissue>
    </source>
</reference>
<feature type="domain" description="LRAT" evidence="2">
    <location>
        <begin position="1"/>
        <end position="79"/>
    </location>
</feature>
<evidence type="ECO:0000313" key="4">
    <source>
        <dbReference type="Proteomes" id="UP000796880"/>
    </source>
</evidence>
<dbReference type="OrthoDB" id="421951at2759"/>
<evidence type="ECO:0000256" key="1">
    <source>
        <dbReference type="SAM" id="Phobius"/>
    </source>
</evidence>
<dbReference type="Gene3D" id="3.90.1720.10">
    <property type="entry name" value="endopeptidase domain like (from Nostoc punctiforme)"/>
    <property type="match status" value="1"/>
</dbReference>
<evidence type="ECO:0000259" key="2">
    <source>
        <dbReference type="PROSITE" id="PS51934"/>
    </source>
</evidence>
<sequence length="177" mass="20220">MQDFLCGGQLHRFEYGVSKFHFLMKRPGTCSLASSDPPEQVLQRAFYLLEPGFGNYHLFEKNCEDFSIYCKTGILEVGVGAMGSSEQILSLVSTLVSVALIPFNLLPSSFIVTALVLCGTYCIWRMLIDARDHRYLLVIPVEKLNHLRDADNARKYMMERVGRKWLFCLRTPETAWV</sequence>
<dbReference type="PANTHER" id="PTHR46137:SF3">
    <property type="entry name" value="OS05G0310600 PROTEIN"/>
    <property type="match status" value="1"/>
</dbReference>
<proteinExistence type="predicted"/>
<accession>A0A8K0HGJ6</accession>
<keyword evidence="1" id="KW-0472">Membrane</keyword>
<dbReference type="EMBL" id="VOIH02000003">
    <property type="protein sequence ID" value="KAF3452036.1"/>
    <property type="molecule type" value="Genomic_DNA"/>
</dbReference>
<keyword evidence="4" id="KW-1185">Reference proteome</keyword>
<comment type="caution">
    <text evidence="3">The sequence shown here is derived from an EMBL/GenBank/DDBJ whole genome shotgun (WGS) entry which is preliminary data.</text>
</comment>
<keyword evidence="1" id="KW-0812">Transmembrane</keyword>
<dbReference type="AlphaFoldDB" id="A0A8K0HGJ6"/>
<feature type="transmembrane region" description="Helical" evidence="1">
    <location>
        <begin position="111"/>
        <end position="128"/>
    </location>
</feature>
<evidence type="ECO:0000313" key="3">
    <source>
        <dbReference type="EMBL" id="KAF3452036.1"/>
    </source>
</evidence>
<dbReference type="Proteomes" id="UP000796880">
    <property type="component" value="Unassembled WGS sequence"/>
</dbReference>
<gene>
    <name evidence="3" type="ORF">FNV43_RR08132</name>
</gene>
<protein>
    <recommendedName>
        <fullName evidence="2">LRAT domain-containing protein</fullName>
    </recommendedName>
</protein>
<dbReference type="PANTHER" id="PTHR46137">
    <property type="entry name" value="OS05G0310600 PROTEIN"/>
    <property type="match status" value="1"/>
</dbReference>